<feature type="transmembrane region" description="Helical" evidence="3">
    <location>
        <begin position="27"/>
        <end position="53"/>
    </location>
</feature>
<feature type="coiled-coil region" evidence="2">
    <location>
        <begin position="58"/>
        <end position="88"/>
    </location>
</feature>
<feature type="domain" description="M23ase beta-sheet core" evidence="4">
    <location>
        <begin position="146"/>
        <end position="240"/>
    </location>
</feature>
<dbReference type="AlphaFoldDB" id="A0A7V3RIM5"/>
<evidence type="ECO:0000256" key="2">
    <source>
        <dbReference type="SAM" id="Coils"/>
    </source>
</evidence>
<dbReference type="GO" id="GO:0004222">
    <property type="term" value="F:metalloendopeptidase activity"/>
    <property type="evidence" value="ECO:0007669"/>
    <property type="project" value="TreeGrafter"/>
</dbReference>
<evidence type="ECO:0000256" key="1">
    <source>
        <dbReference type="ARBA" id="ARBA00022729"/>
    </source>
</evidence>
<dbReference type="SUPFAM" id="SSF51261">
    <property type="entry name" value="Duplicated hybrid motif"/>
    <property type="match status" value="1"/>
</dbReference>
<organism evidence="5">
    <name type="scientific">candidate division WOR-3 bacterium</name>
    <dbReference type="NCBI Taxonomy" id="2052148"/>
    <lineage>
        <taxon>Bacteria</taxon>
        <taxon>Bacteria division WOR-3</taxon>
    </lineage>
</organism>
<dbReference type="CDD" id="cd12797">
    <property type="entry name" value="M23_peptidase"/>
    <property type="match status" value="1"/>
</dbReference>
<keyword evidence="2" id="KW-0175">Coiled coil</keyword>
<dbReference type="InterPro" id="IPR016047">
    <property type="entry name" value="M23ase_b-sheet_dom"/>
</dbReference>
<dbReference type="InterPro" id="IPR050570">
    <property type="entry name" value="Cell_wall_metabolism_enzyme"/>
</dbReference>
<reference evidence="5" key="1">
    <citation type="journal article" date="2020" name="mSystems">
        <title>Genome- and Community-Level Interaction Insights into Carbon Utilization and Element Cycling Functions of Hydrothermarchaeota in Hydrothermal Sediment.</title>
        <authorList>
            <person name="Zhou Z."/>
            <person name="Liu Y."/>
            <person name="Xu W."/>
            <person name="Pan J."/>
            <person name="Luo Z.H."/>
            <person name="Li M."/>
        </authorList>
    </citation>
    <scope>NUCLEOTIDE SEQUENCE [LARGE SCALE GENOMIC DNA]</scope>
    <source>
        <strain evidence="5">SpSt-961</strain>
    </source>
</reference>
<evidence type="ECO:0000313" key="5">
    <source>
        <dbReference type="EMBL" id="HGE78915.1"/>
    </source>
</evidence>
<keyword evidence="3" id="KW-0812">Transmembrane</keyword>
<dbReference type="Gene3D" id="2.70.70.10">
    <property type="entry name" value="Glucose Permease (Domain IIA)"/>
    <property type="match status" value="1"/>
</dbReference>
<dbReference type="InterPro" id="IPR011055">
    <property type="entry name" value="Dup_hybrid_motif"/>
</dbReference>
<name>A0A7V3RIM5_UNCW3</name>
<evidence type="ECO:0000259" key="4">
    <source>
        <dbReference type="Pfam" id="PF01551"/>
    </source>
</evidence>
<dbReference type="EMBL" id="DTOZ01000189">
    <property type="protein sequence ID" value="HGE78915.1"/>
    <property type="molecule type" value="Genomic_DNA"/>
</dbReference>
<accession>A0A7V3RIM5</accession>
<dbReference type="PANTHER" id="PTHR21666:SF289">
    <property type="entry name" value="L-ALA--D-GLU ENDOPEPTIDASE"/>
    <property type="match status" value="1"/>
</dbReference>
<keyword evidence="3" id="KW-1133">Transmembrane helix</keyword>
<sequence length="254" mass="28255">MKKGFSIVFTSTDSSVSRQIFLSKKLFFILTIILILVIIFVVFGLLSLGMFSYKTIQVEMLKRRINEMEKDFSKLENIKKKLEIAEVENLKIKMMLGIDKAPPEVNPAIDKVNSDYEKKQMSIEPAENLPSLLPVVGEISRNFSEEHTGIDISAPLYSPVIAAAGGKVVSAGWDTTYGNYVVIEHSPNYKTFYGHLYSINVKLGENVKGGEIIGTVGSTGRSTSPHLHYEVIFNGKPVDPMAYLPTRFDKKGGL</sequence>
<evidence type="ECO:0000256" key="3">
    <source>
        <dbReference type="SAM" id="Phobius"/>
    </source>
</evidence>
<keyword evidence="3" id="KW-0472">Membrane</keyword>
<proteinExistence type="predicted"/>
<comment type="caution">
    <text evidence="5">The sequence shown here is derived from an EMBL/GenBank/DDBJ whole genome shotgun (WGS) entry which is preliminary data.</text>
</comment>
<protein>
    <submittedName>
        <fullName evidence="5">M23 family metallopeptidase</fullName>
    </submittedName>
</protein>
<dbReference type="Pfam" id="PF01551">
    <property type="entry name" value="Peptidase_M23"/>
    <property type="match status" value="1"/>
</dbReference>
<keyword evidence="1" id="KW-0732">Signal</keyword>
<dbReference type="PANTHER" id="PTHR21666">
    <property type="entry name" value="PEPTIDASE-RELATED"/>
    <property type="match status" value="1"/>
</dbReference>
<gene>
    <name evidence="5" type="ORF">ENX68_08000</name>
</gene>